<name>A0ABX1S7X4_9PSEU</name>
<dbReference type="Proteomes" id="UP000820669">
    <property type="component" value="Unassembled WGS sequence"/>
</dbReference>
<sequence length="185" mass="20546">MSSMDESGPRAPDADVRTRPADHDRREHDAGALGGTDTPWETSHPGERRSDREHTADGPGPRERRLTEPDRGTVDDPPDGAGARARRPDDAGGGGDRPAALISHDRAADYRARWEALKAGFVDEPRTAVRGADELVGQVLDEIEEVFRRQRGELERDLHDDQASTEDLRLALGRYRSFFDRLLAF</sequence>
<feature type="compositionally biased region" description="Basic and acidic residues" evidence="1">
    <location>
        <begin position="44"/>
        <end position="74"/>
    </location>
</feature>
<feature type="region of interest" description="Disordered" evidence="1">
    <location>
        <begin position="1"/>
        <end position="102"/>
    </location>
</feature>
<gene>
    <name evidence="2" type="ORF">HF526_10080</name>
</gene>
<protein>
    <submittedName>
        <fullName evidence="2">Uncharacterized protein</fullName>
    </submittedName>
</protein>
<evidence type="ECO:0000313" key="2">
    <source>
        <dbReference type="EMBL" id="NMH97656.1"/>
    </source>
</evidence>
<keyword evidence="3" id="KW-1185">Reference proteome</keyword>
<evidence type="ECO:0000256" key="1">
    <source>
        <dbReference type="SAM" id="MobiDB-lite"/>
    </source>
</evidence>
<feature type="compositionally biased region" description="Basic and acidic residues" evidence="1">
    <location>
        <begin position="12"/>
        <end position="30"/>
    </location>
</feature>
<dbReference type="RefSeq" id="WP_169381104.1">
    <property type="nucleotide sequence ID" value="NZ_JAAXLA010000014.1"/>
</dbReference>
<dbReference type="EMBL" id="JAAXLA010000014">
    <property type="protein sequence ID" value="NMH97656.1"/>
    <property type="molecule type" value="Genomic_DNA"/>
</dbReference>
<comment type="caution">
    <text evidence="2">The sequence shown here is derived from an EMBL/GenBank/DDBJ whole genome shotgun (WGS) entry which is preliminary data.</text>
</comment>
<organism evidence="2 3">
    <name type="scientific">Pseudonocardia acidicola</name>
    <dbReference type="NCBI Taxonomy" id="2724939"/>
    <lineage>
        <taxon>Bacteria</taxon>
        <taxon>Bacillati</taxon>
        <taxon>Actinomycetota</taxon>
        <taxon>Actinomycetes</taxon>
        <taxon>Pseudonocardiales</taxon>
        <taxon>Pseudonocardiaceae</taxon>
        <taxon>Pseudonocardia</taxon>
    </lineage>
</organism>
<evidence type="ECO:0000313" key="3">
    <source>
        <dbReference type="Proteomes" id="UP000820669"/>
    </source>
</evidence>
<reference evidence="2 3" key="1">
    <citation type="submission" date="2020-04" db="EMBL/GenBank/DDBJ databases">
        <authorList>
            <person name="Klaysubun C."/>
            <person name="Duangmal K."/>
            <person name="Lipun K."/>
        </authorList>
    </citation>
    <scope>NUCLEOTIDE SEQUENCE [LARGE SCALE GENOMIC DNA]</scope>
    <source>
        <strain evidence="2 3">K10HN5</strain>
    </source>
</reference>
<accession>A0ABX1S7X4</accession>
<proteinExistence type="predicted"/>